<evidence type="ECO:0000256" key="1">
    <source>
        <dbReference type="SAM" id="MobiDB-lite"/>
    </source>
</evidence>
<proteinExistence type="predicted"/>
<feature type="compositionally biased region" description="Low complexity" evidence="1">
    <location>
        <begin position="74"/>
        <end position="135"/>
    </location>
</feature>
<sequence>MTYPADLQNYVVRLQSITDDQSLIAALETRSFPFNDFVTMFTKFDWASSFMSEQGVSSFYVPQDFLTANGADASVTQSGSQSSGSPSSSGSFASSTGSSSSGSSGSITSAASSSRSGSSSATSSQSSSSTRSSASNGVDSLYIPIISLPVMFVSLFLL</sequence>
<keyword evidence="3" id="KW-1185">Reference proteome</keyword>
<protein>
    <submittedName>
        <fullName evidence="2">Uncharacterized protein</fullName>
    </submittedName>
</protein>
<name>A0A1E3P681_WICAA</name>
<dbReference type="STRING" id="683960.A0A1E3P681"/>
<reference evidence="2 3" key="1">
    <citation type="journal article" date="2016" name="Proc. Natl. Acad. Sci. U.S.A.">
        <title>Comparative genomics of biotechnologically important yeasts.</title>
        <authorList>
            <person name="Riley R."/>
            <person name="Haridas S."/>
            <person name="Wolfe K.H."/>
            <person name="Lopes M.R."/>
            <person name="Hittinger C.T."/>
            <person name="Goeker M."/>
            <person name="Salamov A.A."/>
            <person name="Wisecaver J.H."/>
            <person name="Long T.M."/>
            <person name="Calvey C.H."/>
            <person name="Aerts A.L."/>
            <person name="Barry K.W."/>
            <person name="Choi C."/>
            <person name="Clum A."/>
            <person name="Coughlan A.Y."/>
            <person name="Deshpande S."/>
            <person name="Douglass A.P."/>
            <person name="Hanson S.J."/>
            <person name="Klenk H.-P."/>
            <person name="LaButti K.M."/>
            <person name="Lapidus A."/>
            <person name="Lindquist E.A."/>
            <person name="Lipzen A.M."/>
            <person name="Meier-Kolthoff J.P."/>
            <person name="Ohm R.A."/>
            <person name="Otillar R.P."/>
            <person name="Pangilinan J.L."/>
            <person name="Peng Y."/>
            <person name="Rokas A."/>
            <person name="Rosa C.A."/>
            <person name="Scheuner C."/>
            <person name="Sibirny A.A."/>
            <person name="Slot J.C."/>
            <person name="Stielow J.B."/>
            <person name="Sun H."/>
            <person name="Kurtzman C.P."/>
            <person name="Blackwell M."/>
            <person name="Grigoriev I.V."/>
            <person name="Jeffries T.W."/>
        </authorList>
    </citation>
    <scope>NUCLEOTIDE SEQUENCE [LARGE SCALE GENOMIC DNA]</scope>
    <source>
        <strain evidence="3">ATCC 58044 / CBS 1984 / NCYC 433 / NRRL Y-366-8</strain>
    </source>
</reference>
<feature type="region of interest" description="Disordered" evidence="1">
    <location>
        <begin position="72"/>
        <end position="135"/>
    </location>
</feature>
<gene>
    <name evidence="2" type="ORF">WICANDRAFT_90234</name>
</gene>
<organism evidence="2 3">
    <name type="scientific">Wickerhamomyces anomalus (strain ATCC 58044 / CBS 1984 / NCYC 433 / NRRL Y-366-8)</name>
    <name type="common">Yeast</name>
    <name type="synonym">Hansenula anomala</name>
    <dbReference type="NCBI Taxonomy" id="683960"/>
    <lineage>
        <taxon>Eukaryota</taxon>
        <taxon>Fungi</taxon>
        <taxon>Dikarya</taxon>
        <taxon>Ascomycota</taxon>
        <taxon>Saccharomycotina</taxon>
        <taxon>Saccharomycetes</taxon>
        <taxon>Phaffomycetales</taxon>
        <taxon>Wickerhamomycetaceae</taxon>
        <taxon>Wickerhamomyces</taxon>
    </lineage>
</organism>
<dbReference type="RefSeq" id="XP_019040152.1">
    <property type="nucleotide sequence ID" value="XM_019186220.1"/>
</dbReference>
<accession>A0A1E3P681</accession>
<evidence type="ECO:0000313" key="3">
    <source>
        <dbReference type="Proteomes" id="UP000094112"/>
    </source>
</evidence>
<dbReference type="Proteomes" id="UP000094112">
    <property type="component" value="Unassembled WGS sequence"/>
</dbReference>
<dbReference type="AlphaFoldDB" id="A0A1E3P681"/>
<dbReference type="EMBL" id="KV454209">
    <property type="protein sequence ID" value="ODQ60945.1"/>
    <property type="molecule type" value="Genomic_DNA"/>
</dbReference>
<evidence type="ECO:0000313" key="2">
    <source>
        <dbReference type="EMBL" id="ODQ60945.1"/>
    </source>
</evidence>
<dbReference type="OrthoDB" id="4069604at2759"/>
<dbReference type="GeneID" id="30203466"/>